<sequence>MSAPALIEIEDAEVYRGDTRVFEGLSLRIEQGESTAILGPNGAGKSTLLRLLSREIYPVHREGSGVRILGRERWEVVALRRRLGLVSYELQMAYPREVRGLDVVLSGFFASAGLHEHQPPTGAQRGRAEEVLRELGVAHLGGKPIAEMSAGEQRRCLLGRALVHDPEALVLDEPTTSLDLKAAFELVDLLRRLARRGKTLVLVTHHVQEIPPEIERVVLLRKGRIFADGPKREVLTDENLSRLFDVPLSVVERDGFFQVFPRSS</sequence>
<name>A0A150P1R5_SORCE</name>
<keyword evidence="1" id="KW-0813">Transport</keyword>
<dbReference type="InterPro" id="IPR003439">
    <property type="entry name" value="ABC_transporter-like_ATP-bd"/>
</dbReference>
<keyword evidence="3 5" id="KW-0067">ATP-binding</keyword>
<comment type="caution">
    <text evidence="5">The sequence shown here is derived from an EMBL/GenBank/DDBJ whole genome shotgun (WGS) entry which is preliminary data.</text>
</comment>
<keyword evidence="2" id="KW-0547">Nucleotide-binding</keyword>
<proteinExistence type="predicted"/>
<dbReference type="InterPro" id="IPR027417">
    <property type="entry name" value="P-loop_NTPase"/>
</dbReference>
<evidence type="ECO:0000256" key="2">
    <source>
        <dbReference type="ARBA" id="ARBA00022741"/>
    </source>
</evidence>
<dbReference type="SUPFAM" id="SSF52540">
    <property type="entry name" value="P-loop containing nucleoside triphosphate hydrolases"/>
    <property type="match status" value="1"/>
</dbReference>
<dbReference type="InterPro" id="IPR050153">
    <property type="entry name" value="Metal_Ion_Import_ABC"/>
</dbReference>
<dbReference type="PROSITE" id="PS50893">
    <property type="entry name" value="ABC_TRANSPORTER_2"/>
    <property type="match status" value="1"/>
</dbReference>
<dbReference type="Proteomes" id="UP000075604">
    <property type="component" value="Unassembled WGS sequence"/>
</dbReference>
<evidence type="ECO:0000256" key="1">
    <source>
        <dbReference type="ARBA" id="ARBA00022448"/>
    </source>
</evidence>
<dbReference type="SMART" id="SM00382">
    <property type="entry name" value="AAA"/>
    <property type="match status" value="1"/>
</dbReference>
<dbReference type="AlphaFoldDB" id="A0A150P1R5"/>
<protein>
    <submittedName>
        <fullName evidence="5">Molybdenum ABC transporter ATP-binding protein</fullName>
    </submittedName>
</protein>
<reference evidence="5 6" key="1">
    <citation type="submission" date="2014-02" db="EMBL/GenBank/DDBJ databases">
        <title>The small core and large imbalanced accessory genome model reveals a collaborative survival strategy of Sorangium cellulosum strains in nature.</title>
        <authorList>
            <person name="Han K."/>
            <person name="Peng R."/>
            <person name="Blom J."/>
            <person name="Li Y.-Z."/>
        </authorList>
    </citation>
    <scope>NUCLEOTIDE SEQUENCE [LARGE SCALE GENOMIC DNA]</scope>
    <source>
        <strain evidence="5 6">So0157-18</strain>
    </source>
</reference>
<dbReference type="Pfam" id="PF00005">
    <property type="entry name" value="ABC_tran"/>
    <property type="match status" value="1"/>
</dbReference>
<evidence type="ECO:0000313" key="6">
    <source>
        <dbReference type="Proteomes" id="UP000075604"/>
    </source>
</evidence>
<evidence type="ECO:0000313" key="5">
    <source>
        <dbReference type="EMBL" id="KYF49134.1"/>
    </source>
</evidence>
<dbReference type="EMBL" id="JELX01004298">
    <property type="protein sequence ID" value="KYF49134.1"/>
    <property type="molecule type" value="Genomic_DNA"/>
</dbReference>
<gene>
    <name evidence="5" type="ORF">BE04_34800</name>
</gene>
<evidence type="ECO:0000256" key="3">
    <source>
        <dbReference type="ARBA" id="ARBA00022840"/>
    </source>
</evidence>
<dbReference type="GO" id="GO:0016887">
    <property type="term" value="F:ATP hydrolysis activity"/>
    <property type="evidence" value="ECO:0007669"/>
    <property type="project" value="InterPro"/>
</dbReference>
<accession>A0A150P1R5</accession>
<feature type="domain" description="ABC transporter" evidence="4">
    <location>
        <begin position="7"/>
        <end position="247"/>
    </location>
</feature>
<dbReference type="PANTHER" id="PTHR42734">
    <property type="entry name" value="METAL TRANSPORT SYSTEM ATP-BINDING PROTEIN TM_0124-RELATED"/>
    <property type="match status" value="1"/>
</dbReference>
<dbReference type="InterPro" id="IPR003593">
    <property type="entry name" value="AAA+_ATPase"/>
</dbReference>
<dbReference type="GO" id="GO:0005524">
    <property type="term" value="F:ATP binding"/>
    <property type="evidence" value="ECO:0007669"/>
    <property type="project" value="UniProtKB-KW"/>
</dbReference>
<organism evidence="5 6">
    <name type="scientific">Sorangium cellulosum</name>
    <name type="common">Polyangium cellulosum</name>
    <dbReference type="NCBI Taxonomy" id="56"/>
    <lineage>
        <taxon>Bacteria</taxon>
        <taxon>Pseudomonadati</taxon>
        <taxon>Myxococcota</taxon>
        <taxon>Polyangia</taxon>
        <taxon>Polyangiales</taxon>
        <taxon>Polyangiaceae</taxon>
        <taxon>Sorangium</taxon>
    </lineage>
</organism>
<dbReference type="Gene3D" id="3.40.50.300">
    <property type="entry name" value="P-loop containing nucleotide triphosphate hydrolases"/>
    <property type="match status" value="1"/>
</dbReference>
<evidence type="ECO:0000259" key="4">
    <source>
        <dbReference type="PROSITE" id="PS50893"/>
    </source>
</evidence>